<keyword evidence="1" id="KW-1133">Transmembrane helix</keyword>
<evidence type="ECO:0000313" key="3">
    <source>
        <dbReference type="Proteomes" id="UP001597101"/>
    </source>
</evidence>
<dbReference type="RefSeq" id="WP_377212344.1">
    <property type="nucleotide sequence ID" value="NZ_JBHTJV010000006.1"/>
</dbReference>
<feature type="transmembrane region" description="Helical" evidence="1">
    <location>
        <begin position="20"/>
        <end position="41"/>
    </location>
</feature>
<protein>
    <submittedName>
        <fullName evidence="2">Uncharacterized protein</fullName>
    </submittedName>
</protein>
<dbReference type="Proteomes" id="UP001597101">
    <property type="component" value="Unassembled WGS sequence"/>
</dbReference>
<comment type="caution">
    <text evidence="2">The sequence shown here is derived from an EMBL/GenBank/DDBJ whole genome shotgun (WGS) entry which is preliminary data.</text>
</comment>
<keyword evidence="1" id="KW-0812">Transmembrane</keyword>
<keyword evidence="3" id="KW-1185">Reference proteome</keyword>
<reference evidence="3" key="1">
    <citation type="journal article" date="2019" name="Int. J. Syst. Evol. Microbiol.">
        <title>The Global Catalogue of Microorganisms (GCM) 10K type strain sequencing project: providing services to taxonomists for standard genome sequencing and annotation.</title>
        <authorList>
            <consortium name="The Broad Institute Genomics Platform"/>
            <consortium name="The Broad Institute Genome Sequencing Center for Infectious Disease"/>
            <person name="Wu L."/>
            <person name="Ma J."/>
        </authorList>
    </citation>
    <scope>NUCLEOTIDE SEQUENCE [LARGE SCALE GENOMIC DNA]</scope>
    <source>
        <strain evidence="3">CCUG 60023</strain>
    </source>
</reference>
<organism evidence="2 3">
    <name type="scientific">Pseudahrensia aquimaris</name>
    <dbReference type="NCBI Taxonomy" id="744461"/>
    <lineage>
        <taxon>Bacteria</taxon>
        <taxon>Pseudomonadati</taxon>
        <taxon>Pseudomonadota</taxon>
        <taxon>Alphaproteobacteria</taxon>
        <taxon>Hyphomicrobiales</taxon>
        <taxon>Ahrensiaceae</taxon>
        <taxon>Pseudahrensia</taxon>
    </lineage>
</organism>
<evidence type="ECO:0000256" key="1">
    <source>
        <dbReference type="SAM" id="Phobius"/>
    </source>
</evidence>
<evidence type="ECO:0000313" key="2">
    <source>
        <dbReference type="EMBL" id="MFD0916481.1"/>
    </source>
</evidence>
<name>A0ABW3FI31_9HYPH</name>
<sequence>MTEKISTRAARQGRSNMNIFYVLVGGLVLSALAFAVLEVAWG</sequence>
<keyword evidence="1" id="KW-0472">Membrane</keyword>
<gene>
    <name evidence="2" type="ORF">ACFQ14_08685</name>
</gene>
<accession>A0ABW3FI31</accession>
<proteinExistence type="predicted"/>
<dbReference type="EMBL" id="JBHTJV010000006">
    <property type="protein sequence ID" value="MFD0916481.1"/>
    <property type="molecule type" value="Genomic_DNA"/>
</dbReference>